<reference evidence="2" key="1">
    <citation type="submission" date="2014-09" db="EMBL/GenBank/DDBJ databases">
        <authorList>
            <person name="Sauder A.B."/>
            <person name="McKenzie Q.R."/>
            <person name="Temple L.M."/>
            <person name="Alexis B.K."/>
            <person name="Al-Atrache Z."/>
            <person name="Lewis L.O."/>
            <person name="Loesser-Casey K.E."/>
            <person name="Mitchell K.J."/>
        </authorList>
    </citation>
    <scope>NUCLEOTIDE SEQUENCE [LARGE SCALE GENOMIC DNA]</scope>
</reference>
<proteinExistence type="predicted"/>
<protein>
    <submittedName>
        <fullName evidence="1">Uncharacterized protein</fullName>
    </submittedName>
</protein>
<keyword evidence="2" id="KW-1185">Reference proteome</keyword>
<evidence type="ECO:0000313" key="1">
    <source>
        <dbReference type="EMBL" id="AHZ09475.1"/>
    </source>
</evidence>
<evidence type="ECO:0000313" key="2">
    <source>
        <dbReference type="Proteomes" id="UP000026902"/>
    </source>
</evidence>
<dbReference type="EMBL" id="KJ489397">
    <property type="protein sequence ID" value="AHZ09475.1"/>
    <property type="molecule type" value="Genomic_DNA"/>
</dbReference>
<dbReference type="Proteomes" id="UP000026902">
    <property type="component" value="Segment"/>
</dbReference>
<dbReference type="GeneID" id="19526341"/>
<accession>A0A024AZ67</accession>
<organism evidence="1 2">
    <name type="scientific">Bacillus phage CAM003</name>
    <dbReference type="NCBI Taxonomy" id="1486657"/>
    <lineage>
        <taxon>Viruses</taxon>
        <taxon>Duplodnaviria</taxon>
        <taxon>Heunggongvirae</taxon>
        <taxon>Uroviricota</taxon>
        <taxon>Caudoviricetes</taxon>
        <taxon>Herelleviridae</taxon>
        <taxon>Bastillevirinae</taxon>
        <taxon>Bastillevirus</taxon>
        <taxon>Bastillevirus CAM003</taxon>
    </lineage>
</organism>
<dbReference type="RefSeq" id="YP_009036941.1">
    <property type="nucleotide sequence ID" value="NC_024216.1"/>
</dbReference>
<name>A0A024AZ67_9CAUD</name>
<dbReference type="KEGG" id="vg:19526341"/>
<sequence length="205" mass="23704">MTLNIVEVRDLLKDVVDAGRMTKDAKENLHKAFTLLDNKVRDNEARDVFRGEGLEIAEYGVTTLLKDMQSAVNVFSKYPKAHNAALEDVKYLDEVRQDIWHSAEFLEFSDEEKIEKWNILEESAKKRRRAKELAEATKPIKMLLAKHNGIEKDLKNCMQQIRQIENLQESRCYTPKRLTELEAAFHKAAPVKENGQIVHKEEVAQ</sequence>